<accession>A0A239YHW8</accession>
<protein>
    <recommendedName>
        <fullName evidence="3">Bacteriocin</fullName>
    </recommendedName>
</protein>
<dbReference type="KEGG" id="sste:SAMEA4384403_0384"/>
<reference evidence="1 2" key="1">
    <citation type="submission" date="2017-06" db="EMBL/GenBank/DDBJ databases">
        <authorList>
            <consortium name="Pathogen Informatics"/>
        </authorList>
    </citation>
    <scope>NUCLEOTIDE SEQUENCE [LARGE SCALE GENOMIC DNA]</scope>
    <source>
        <strain evidence="1 2">NCTC13839</strain>
    </source>
</reference>
<evidence type="ECO:0000313" key="1">
    <source>
        <dbReference type="EMBL" id="SNV57828.1"/>
    </source>
</evidence>
<dbReference type="InterPro" id="IPR010133">
    <property type="entry name" value="Bacteriocin_signal_seq"/>
</dbReference>
<keyword evidence="2" id="KW-1185">Reference proteome</keyword>
<organism evidence="1 2">
    <name type="scientific">Mammaliicoccus stepanovicii</name>
    <dbReference type="NCBI Taxonomy" id="643214"/>
    <lineage>
        <taxon>Bacteria</taxon>
        <taxon>Bacillati</taxon>
        <taxon>Bacillota</taxon>
        <taxon>Bacilli</taxon>
        <taxon>Bacillales</taxon>
        <taxon>Staphylococcaceae</taxon>
        <taxon>Mammaliicoccus</taxon>
    </lineage>
</organism>
<dbReference type="NCBIfam" id="TIGR01847">
    <property type="entry name" value="bacteriocin_sig"/>
    <property type="match status" value="1"/>
</dbReference>
<proteinExistence type="predicted"/>
<sequence length="39" mass="4318">MKTLTDEELRLINGGKKKTNPAITWSAKILTKIAIVAYS</sequence>
<evidence type="ECO:0000313" key="2">
    <source>
        <dbReference type="Proteomes" id="UP000242084"/>
    </source>
</evidence>
<dbReference type="RefSeq" id="WP_145954956.1">
    <property type="nucleotide sequence ID" value="NZ_BMDM01000003.1"/>
</dbReference>
<dbReference type="EMBL" id="LT906462">
    <property type="protein sequence ID" value="SNV57828.1"/>
    <property type="molecule type" value="Genomic_DNA"/>
</dbReference>
<evidence type="ECO:0008006" key="3">
    <source>
        <dbReference type="Google" id="ProtNLM"/>
    </source>
</evidence>
<gene>
    <name evidence="1" type="ORF">SAMEA4384403_00384</name>
</gene>
<name>A0A239YHW8_9STAP</name>
<dbReference type="Proteomes" id="UP000242084">
    <property type="component" value="Chromosome 1"/>
</dbReference>
<dbReference type="AlphaFoldDB" id="A0A239YHW8"/>